<dbReference type="EMBL" id="BGPR01006135">
    <property type="protein sequence ID" value="GBN16340.1"/>
    <property type="molecule type" value="Genomic_DNA"/>
</dbReference>
<keyword evidence="2" id="KW-1185">Reference proteome</keyword>
<comment type="caution">
    <text evidence="1">The sequence shown here is derived from an EMBL/GenBank/DDBJ whole genome shotgun (WGS) entry which is preliminary data.</text>
</comment>
<proteinExistence type="predicted"/>
<dbReference type="OrthoDB" id="5967017at2759"/>
<gene>
    <name evidence="1" type="ORF">AVEN_75456_1</name>
</gene>
<evidence type="ECO:0000313" key="2">
    <source>
        <dbReference type="Proteomes" id="UP000499080"/>
    </source>
</evidence>
<reference evidence="1 2" key="1">
    <citation type="journal article" date="2019" name="Sci. Rep.">
        <title>Orb-weaving spider Araneus ventricosus genome elucidates the spidroin gene catalogue.</title>
        <authorList>
            <person name="Kono N."/>
            <person name="Nakamura H."/>
            <person name="Ohtoshi R."/>
            <person name="Moran D.A.P."/>
            <person name="Shinohara A."/>
            <person name="Yoshida Y."/>
            <person name="Fujiwara M."/>
            <person name="Mori M."/>
            <person name="Tomita M."/>
            <person name="Arakawa K."/>
        </authorList>
    </citation>
    <scope>NUCLEOTIDE SEQUENCE [LARGE SCALE GENOMIC DNA]</scope>
</reference>
<dbReference type="Proteomes" id="UP000499080">
    <property type="component" value="Unassembled WGS sequence"/>
</dbReference>
<organism evidence="1 2">
    <name type="scientific">Araneus ventricosus</name>
    <name type="common">Orbweaver spider</name>
    <name type="synonym">Epeira ventricosa</name>
    <dbReference type="NCBI Taxonomy" id="182803"/>
    <lineage>
        <taxon>Eukaryota</taxon>
        <taxon>Metazoa</taxon>
        <taxon>Ecdysozoa</taxon>
        <taxon>Arthropoda</taxon>
        <taxon>Chelicerata</taxon>
        <taxon>Arachnida</taxon>
        <taxon>Araneae</taxon>
        <taxon>Araneomorphae</taxon>
        <taxon>Entelegynae</taxon>
        <taxon>Araneoidea</taxon>
        <taxon>Araneidae</taxon>
        <taxon>Araneus</taxon>
    </lineage>
</organism>
<name>A0A4Y2LQI0_ARAVE</name>
<accession>A0A4Y2LQI0</accession>
<dbReference type="AlphaFoldDB" id="A0A4Y2LQI0"/>
<evidence type="ECO:0000313" key="1">
    <source>
        <dbReference type="EMBL" id="GBN16340.1"/>
    </source>
</evidence>
<sequence length="105" mass="12030">MHGTRVQSCRNDFQFSNYNRELFKGDSTSEGRVYLLVQIYVRDLLSLTMKNAVAEKSSLDLSTLCDLLETKLRALEILGRTKEKFADFLESLVESCLPESVLIYN</sequence>
<protein>
    <submittedName>
        <fullName evidence="1">Uncharacterized protein</fullName>
    </submittedName>
</protein>